<evidence type="ECO:0000313" key="6">
    <source>
        <dbReference type="EMBL" id="NKI18254.1"/>
    </source>
</evidence>
<protein>
    <submittedName>
        <fullName evidence="6">MAPEG family protein</fullName>
    </submittedName>
</protein>
<evidence type="ECO:0000256" key="2">
    <source>
        <dbReference type="ARBA" id="ARBA00022692"/>
    </source>
</evidence>
<dbReference type="Pfam" id="PF01124">
    <property type="entry name" value="MAPEG"/>
    <property type="match status" value="1"/>
</dbReference>
<evidence type="ECO:0000256" key="4">
    <source>
        <dbReference type="ARBA" id="ARBA00023136"/>
    </source>
</evidence>
<proteinExistence type="predicted"/>
<feature type="transmembrane region" description="Helical" evidence="5">
    <location>
        <begin position="75"/>
        <end position="96"/>
    </location>
</feature>
<dbReference type="SUPFAM" id="SSF161084">
    <property type="entry name" value="MAPEG domain-like"/>
    <property type="match status" value="1"/>
</dbReference>
<name>A0ABX1GGC1_9GAMM</name>
<organism evidence="6 7">
    <name type="scientific">Spongiibacter thalassae</name>
    <dbReference type="NCBI Taxonomy" id="2721624"/>
    <lineage>
        <taxon>Bacteria</taxon>
        <taxon>Pseudomonadati</taxon>
        <taxon>Pseudomonadota</taxon>
        <taxon>Gammaproteobacteria</taxon>
        <taxon>Cellvibrionales</taxon>
        <taxon>Spongiibacteraceae</taxon>
        <taxon>Spongiibacter</taxon>
    </lineage>
</organism>
<dbReference type="RefSeq" id="WP_168450774.1">
    <property type="nucleotide sequence ID" value="NZ_JAAWWK010000004.1"/>
</dbReference>
<dbReference type="InterPro" id="IPR023352">
    <property type="entry name" value="MAPEG-like_dom_sf"/>
</dbReference>
<evidence type="ECO:0000313" key="7">
    <source>
        <dbReference type="Proteomes" id="UP000765845"/>
    </source>
</evidence>
<comment type="caution">
    <text evidence="6">The sequence shown here is derived from an EMBL/GenBank/DDBJ whole genome shotgun (WGS) entry which is preliminary data.</text>
</comment>
<reference evidence="6 7" key="1">
    <citation type="submission" date="2020-04" db="EMBL/GenBank/DDBJ databases">
        <authorList>
            <person name="Yoon J."/>
        </authorList>
    </citation>
    <scope>NUCLEOTIDE SEQUENCE [LARGE SCALE GENOMIC DNA]</scope>
    <source>
        <strain evidence="6 7">KMU-166</strain>
    </source>
</reference>
<feature type="transmembrane region" description="Helical" evidence="5">
    <location>
        <begin position="108"/>
        <end position="127"/>
    </location>
</feature>
<evidence type="ECO:0000256" key="5">
    <source>
        <dbReference type="SAM" id="Phobius"/>
    </source>
</evidence>
<gene>
    <name evidence="6" type="ORF">HCU74_12635</name>
</gene>
<evidence type="ECO:0000256" key="1">
    <source>
        <dbReference type="ARBA" id="ARBA00004370"/>
    </source>
</evidence>
<evidence type="ECO:0000256" key="3">
    <source>
        <dbReference type="ARBA" id="ARBA00022989"/>
    </source>
</evidence>
<keyword evidence="3 5" id="KW-1133">Transmembrane helix</keyword>
<keyword evidence="7" id="KW-1185">Reference proteome</keyword>
<dbReference type="Proteomes" id="UP000765845">
    <property type="component" value="Unassembled WGS sequence"/>
</dbReference>
<keyword evidence="4 5" id="KW-0472">Membrane</keyword>
<keyword evidence="2 5" id="KW-0812">Transmembrane</keyword>
<accession>A0ABX1GGC1</accession>
<comment type="subcellular location">
    <subcellularLocation>
        <location evidence="1">Membrane</location>
    </subcellularLocation>
</comment>
<dbReference type="EMBL" id="JAAWWK010000004">
    <property type="protein sequence ID" value="NKI18254.1"/>
    <property type="molecule type" value="Genomic_DNA"/>
</dbReference>
<sequence>MNIPLLCIALLGSLCIGTGFAVSLARAKTNRAAGHSTEPDDYLHKRVRAHGNTVEYTPVLMVIIYIVSQSQMTSWMLWFMVIATICRFLLVAGLILPPTMAKPNSMRFIGALGTYICGFALCAALFMQAM</sequence>
<dbReference type="Gene3D" id="1.20.120.550">
    <property type="entry name" value="Membrane associated eicosanoid/glutathione metabolism-like domain"/>
    <property type="match status" value="1"/>
</dbReference>
<dbReference type="InterPro" id="IPR001129">
    <property type="entry name" value="Membr-assoc_MAPEG"/>
</dbReference>